<dbReference type="EMBL" id="REGN01002761">
    <property type="protein sequence ID" value="RNA26316.1"/>
    <property type="molecule type" value="Genomic_DNA"/>
</dbReference>
<accession>A0A3M7RRX9</accession>
<reference evidence="1 2" key="1">
    <citation type="journal article" date="2018" name="Sci. Rep.">
        <title>Genomic signatures of local adaptation to the degree of environmental predictability in rotifers.</title>
        <authorList>
            <person name="Franch-Gras L."/>
            <person name="Hahn C."/>
            <person name="Garcia-Roger E.M."/>
            <person name="Carmona M.J."/>
            <person name="Serra M."/>
            <person name="Gomez A."/>
        </authorList>
    </citation>
    <scope>NUCLEOTIDE SEQUENCE [LARGE SCALE GENOMIC DNA]</scope>
    <source>
        <strain evidence="1">HYR1</strain>
    </source>
</reference>
<dbReference type="Proteomes" id="UP000276133">
    <property type="component" value="Unassembled WGS sequence"/>
</dbReference>
<evidence type="ECO:0000313" key="1">
    <source>
        <dbReference type="EMBL" id="RNA26316.1"/>
    </source>
</evidence>
<organism evidence="1 2">
    <name type="scientific">Brachionus plicatilis</name>
    <name type="common">Marine rotifer</name>
    <name type="synonym">Brachionus muelleri</name>
    <dbReference type="NCBI Taxonomy" id="10195"/>
    <lineage>
        <taxon>Eukaryota</taxon>
        <taxon>Metazoa</taxon>
        <taxon>Spiralia</taxon>
        <taxon>Gnathifera</taxon>
        <taxon>Rotifera</taxon>
        <taxon>Eurotatoria</taxon>
        <taxon>Monogononta</taxon>
        <taxon>Pseudotrocha</taxon>
        <taxon>Ploima</taxon>
        <taxon>Brachionidae</taxon>
        <taxon>Brachionus</taxon>
    </lineage>
</organism>
<gene>
    <name evidence="1" type="ORF">BpHYR1_013230</name>
</gene>
<dbReference type="AlphaFoldDB" id="A0A3M7RRX9"/>
<proteinExistence type="predicted"/>
<sequence>MDLTHLKSDKTTLKQDKNLRLTPLNESWIEANIPNVTVATMRKSSILSLIQVPVIRLRTDSISFEALYQLFIVLSPHRTTHNFPHIGQQ</sequence>
<comment type="caution">
    <text evidence="1">The sequence shown here is derived from an EMBL/GenBank/DDBJ whole genome shotgun (WGS) entry which is preliminary data.</text>
</comment>
<protein>
    <submittedName>
        <fullName evidence="1">Uncharacterized protein</fullName>
    </submittedName>
</protein>
<name>A0A3M7RRX9_BRAPC</name>
<evidence type="ECO:0000313" key="2">
    <source>
        <dbReference type="Proteomes" id="UP000276133"/>
    </source>
</evidence>
<keyword evidence="2" id="KW-1185">Reference proteome</keyword>